<feature type="region of interest" description="Disordered" evidence="1">
    <location>
        <begin position="1"/>
        <end position="27"/>
    </location>
</feature>
<feature type="non-terminal residue" evidence="2">
    <location>
        <position position="1"/>
    </location>
</feature>
<organism evidence="2 3">
    <name type="scientific">Punica granatum</name>
    <name type="common">Pomegranate</name>
    <dbReference type="NCBI Taxonomy" id="22663"/>
    <lineage>
        <taxon>Eukaryota</taxon>
        <taxon>Viridiplantae</taxon>
        <taxon>Streptophyta</taxon>
        <taxon>Embryophyta</taxon>
        <taxon>Tracheophyta</taxon>
        <taxon>Spermatophyta</taxon>
        <taxon>Magnoliopsida</taxon>
        <taxon>eudicotyledons</taxon>
        <taxon>Gunneridae</taxon>
        <taxon>Pentapetalae</taxon>
        <taxon>rosids</taxon>
        <taxon>malvids</taxon>
        <taxon>Myrtales</taxon>
        <taxon>Lythraceae</taxon>
        <taxon>Punica</taxon>
    </lineage>
</organism>
<gene>
    <name evidence="2" type="ORF">CRG98_049760</name>
</gene>
<feature type="non-terminal residue" evidence="2">
    <location>
        <position position="121"/>
    </location>
</feature>
<feature type="compositionally biased region" description="Low complexity" evidence="1">
    <location>
        <begin position="7"/>
        <end position="17"/>
    </location>
</feature>
<dbReference type="Proteomes" id="UP000233551">
    <property type="component" value="Unassembled WGS sequence"/>
</dbReference>
<accession>A0A2I0H207</accession>
<evidence type="ECO:0000313" key="3">
    <source>
        <dbReference type="Proteomes" id="UP000233551"/>
    </source>
</evidence>
<name>A0A2I0H207_PUNGR</name>
<proteinExistence type="predicted"/>
<reference evidence="2 3" key="1">
    <citation type="submission" date="2017-11" db="EMBL/GenBank/DDBJ databases">
        <title>De-novo sequencing of pomegranate (Punica granatum L.) genome.</title>
        <authorList>
            <person name="Akparov Z."/>
            <person name="Amiraslanov A."/>
            <person name="Hajiyeva S."/>
            <person name="Abbasov M."/>
            <person name="Kaur K."/>
            <person name="Hamwieh A."/>
            <person name="Solovyev V."/>
            <person name="Salamov A."/>
            <person name="Braich B."/>
            <person name="Kosarev P."/>
            <person name="Mahmoud A."/>
            <person name="Hajiyev E."/>
            <person name="Babayeva S."/>
            <person name="Izzatullayeva V."/>
            <person name="Mammadov A."/>
            <person name="Mammadov A."/>
            <person name="Sharifova S."/>
            <person name="Ojaghi J."/>
            <person name="Eynullazada K."/>
            <person name="Bayramov B."/>
            <person name="Abdulazimova A."/>
            <person name="Shahmuradov I."/>
        </authorList>
    </citation>
    <scope>NUCLEOTIDE SEQUENCE [LARGE SCALE GENOMIC DNA]</scope>
    <source>
        <strain evidence="3">cv. AG2017</strain>
        <tissue evidence="2">Leaf</tissue>
    </source>
</reference>
<protein>
    <submittedName>
        <fullName evidence="2">Uncharacterized protein</fullName>
    </submittedName>
</protein>
<dbReference type="EMBL" id="PGOL01042628">
    <property type="protein sequence ID" value="PKH94103.1"/>
    <property type="molecule type" value="Genomic_DNA"/>
</dbReference>
<evidence type="ECO:0000313" key="2">
    <source>
        <dbReference type="EMBL" id="PKH94103.1"/>
    </source>
</evidence>
<keyword evidence="3" id="KW-1185">Reference proteome</keyword>
<sequence length="121" mass="13468">TIRNDLGGRPRLGRSPRAFGHFPKGGTERSLTRLEFWAISRVDSNRFSHTQYVNRNNITCLSHCAHPNFISSGLACAKLMQRGLGVSTFPWGCATDAREKESPLSILRPEGREPASYPGLR</sequence>
<comment type="caution">
    <text evidence="2">The sequence shown here is derived from an EMBL/GenBank/DDBJ whole genome shotgun (WGS) entry which is preliminary data.</text>
</comment>
<dbReference type="AlphaFoldDB" id="A0A2I0H207"/>
<evidence type="ECO:0000256" key="1">
    <source>
        <dbReference type="SAM" id="MobiDB-lite"/>
    </source>
</evidence>
<feature type="region of interest" description="Disordered" evidence="1">
    <location>
        <begin position="98"/>
        <end position="121"/>
    </location>
</feature>